<name>A0A1P8WLY7_9PLAN</name>
<keyword evidence="4" id="KW-1185">Reference proteome</keyword>
<proteinExistence type="predicted"/>
<dbReference type="EMBL" id="CP017641">
    <property type="protein sequence ID" value="APZ95064.1"/>
    <property type="molecule type" value="Genomic_DNA"/>
</dbReference>
<accession>A0A1P8WLY7</accession>
<evidence type="ECO:0000313" key="3">
    <source>
        <dbReference type="EMBL" id="APZ95064.1"/>
    </source>
</evidence>
<dbReference type="RefSeq" id="WP_145944334.1">
    <property type="nucleotide sequence ID" value="NZ_CP017641.1"/>
</dbReference>
<feature type="chain" id="PRO_5012569041" evidence="2">
    <location>
        <begin position="20"/>
        <end position="200"/>
    </location>
</feature>
<feature type="region of interest" description="Disordered" evidence="1">
    <location>
        <begin position="27"/>
        <end position="51"/>
    </location>
</feature>
<dbReference type="OrthoDB" id="291995at2"/>
<protein>
    <submittedName>
        <fullName evidence="3">Uncharacterized protein</fullName>
    </submittedName>
</protein>
<keyword evidence="2" id="KW-0732">Signal</keyword>
<evidence type="ECO:0000313" key="4">
    <source>
        <dbReference type="Proteomes" id="UP000187735"/>
    </source>
</evidence>
<feature type="compositionally biased region" description="Basic and acidic residues" evidence="1">
    <location>
        <begin position="36"/>
        <end position="45"/>
    </location>
</feature>
<feature type="compositionally biased region" description="Basic and acidic residues" evidence="1">
    <location>
        <begin position="161"/>
        <end position="200"/>
    </location>
</feature>
<dbReference type="KEGG" id="fmr:Fuma_04716"/>
<dbReference type="PROSITE" id="PS51257">
    <property type="entry name" value="PROKAR_LIPOPROTEIN"/>
    <property type="match status" value="1"/>
</dbReference>
<sequence precursor="true">MISRFAGFAAAAMFACSLAGCTDGESTPKPPVMGGGHDHGHDHGHGQGHPETLAGAYAQVTALRDTVRDAFKEGDADAAHGPLHDVGHLLEDLQVLADKAELSDEAKATIKTNVDTLFESFGAVDDKMHDPEEGSDYSEVSEKIDAAIAAIGTAAGPLAEGGEHDHGHDDHEDGDHDHDGEHKDDDHDHDEKPSAGEKKE</sequence>
<organism evidence="3 4">
    <name type="scientific">Fuerstiella marisgermanici</name>
    <dbReference type="NCBI Taxonomy" id="1891926"/>
    <lineage>
        <taxon>Bacteria</taxon>
        <taxon>Pseudomonadati</taxon>
        <taxon>Planctomycetota</taxon>
        <taxon>Planctomycetia</taxon>
        <taxon>Planctomycetales</taxon>
        <taxon>Planctomycetaceae</taxon>
        <taxon>Fuerstiella</taxon>
    </lineage>
</organism>
<feature type="signal peptide" evidence="2">
    <location>
        <begin position="1"/>
        <end position="19"/>
    </location>
</feature>
<dbReference type="Proteomes" id="UP000187735">
    <property type="component" value="Chromosome"/>
</dbReference>
<reference evidence="3 4" key="1">
    <citation type="journal article" date="2016" name="Front. Microbiol.">
        <title>Fuerstia marisgermanicae gen. nov., sp. nov., an Unusual Member of the Phylum Planctomycetes from the German Wadden Sea.</title>
        <authorList>
            <person name="Kohn T."/>
            <person name="Heuer A."/>
            <person name="Jogler M."/>
            <person name="Vollmers J."/>
            <person name="Boedeker C."/>
            <person name="Bunk B."/>
            <person name="Rast P."/>
            <person name="Borchert D."/>
            <person name="Glockner I."/>
            <person name="Freese H.M."/>
            <person name="Klenk H.P."/>
            <person name="Overmann J."/>
            <person name="Kaster A.K."/>
            <person name="Rohde M."/>
            <person name="Wiegand S."/>
            <person name="Jogler C."/>
        </authorList>
    </citation>
    <scope>NUCLEOTIDE SEQUENCE [LARGE SCALE GENOMIC DNA]</scope>
    <source>
        <strain evidence="3 4">NH11</strain>
    </source>
</reference>
<evidence type="ECO:0000256" key="2">
    <source>
        <dbReference type="SAM" id="SignalP"/>
    </source>
</evidence>
<feature type="region of interest" description="Disordered" evidence="1">
    <location>
        <begin position="149"/>
        <end position="200"/>
    </location>
</feature>
<gene>
    <name evidence="3" type="ORF">Fuma_04716</name>
</gene>
<dbReference type="AlphaFoldDB" id="A0A1P8WLY7"/>
<evidence type="ECO:0000256" key="1">
    <source>
        <dbReference type="SAM" id="MobiDB-lite"/>
    </source>
</evidence>